<dbReference type="Gene3D" id="1.10.10.10">
    <property type="entry name" value="Winged helix-like DNA-binding domain superfamily/Winged helix DNA-binding domain"/>
    <property type="match status" value="1"/>
</dbReference>
<keyword evidence="2" id="KW-0238">DNA-binding</keyword>
<dbReference type="GO" id="GO:0031492">
    <property type="term" value="F:nucleosomal DNA binding"/>
    <property type="evidence" value="ECO:0007669"/>
    <property type="project" value="TreeGrafter"/>
</dbReference>
<evidence type="ECO:0000259" key="5">
    <source>
        <dbReference type="PROSITE" id="PS51504"/>
    </source>
</evidence>
<dbReference type="InterPro" id="IPR005818">
    <property type="entry name" value="Histone_H1/H5_H15"/>
</dbReference>
<organism evidence="6 7">
    <name type="scientific">Microthlaspi erraticum</name>
    <dbReference type="NCBI Taxonomy" id="1685480"/>
    <lineage>
        <taxon>Eukaryota</taxon>
        <taxon>Viridiplantae</taxon>
        <taxon>Streptophyta</taxon>
        <taxon>Embryophyta</taxon>
        <taxon>Tracheophyta</taxon>
        <taxon>Spermatophyta</taxon>
        <taxon>Magnoliopsida</taxon>
        <taxon>eudicotyledons</taxon>
        <taxon>Gunneridae</taxon>
        <taxon>Pentapetalae</taxon>
        <taxon>rosids</taxon>
        <taxon>malvids</taxon>
        <taxon>Brassicales</taxon>
        <taxon>Brassicaceae</taxon>
        <taxon>Coluteocarpeae</taxon>
        <taxon>Microthlaspi</taxon>
    </lineage>
</organism>
<protein>
    <recommendedName>
        <fullName evidence="5">H15 domain-containing protein</fullName>
    </recommendedName>
</protein>
<dbReference type="InterPro" id="IPR036388">
    <property type="entry name" value="WH-like_DNA-bd_sf"/>
</dbReference>
<accession>A0A6D2J0Z1</accession>
<keyword evidence="3" id="KW-0539">Nucleus</keyword>
<evidence type="ECO:0000256" key="2">
    <source>
        <dbReference type="ARBA" id="ARBA00023125"/>
    </source>
</evidence>
<dbReference type="CDD" id="cd00073">
    <property type="entry name" value="H15"/>
    <property type="match status" value="1"/>
</dbReference>
<dbReference type="SUPFAM" id="SSF46785">
    <property type="entry name" value="Winged helix' DNA-binding domain"/>
    <property type="match status" value="1"/>
</dbReference>
<feature type="region of interest" description="Disordered" evidence="4">
    <location>
        <begin position="118"/>
        <end position="138"/>
    </location>
</feature>
<evidence type="ECO:0000256" key="1">
    <source>
        <dbReference type="ARBA" id="ARBA00004123"/>
    </source>
</evidence>
<dbReference type="PANTHER" id="PTHR11467">
    <property type="entry name" value="HISTONE H1"/>
    <property type="match status" value="1"/>
</dbReference>
<dbReference type="InterPro" id="IPR036390">
    <property type="entry name" value="WH_DNA-bd_sf"/>
</dbReference>
<dbReference type="GO" id="GO:0045910">
    <property type="term" value="P:negative regulation of DNA recombination"/>
    <property type="evidence" value="ECO:0007669"/>
    <property type="project" value="TreeGrafter"/>
</dbReference>
<evidence type="ECO:0000313" key="6">
    <source>
        <dbReference type="EMBL" id="CAA7031022.1"/>
    </source>
</evidence>
<reference evidence="6" key="1">
    <citation type="submission" date="2020-01" db="EMBL/GenBank/DDBJ databases">
        <authorList>
            <person name="Mishra B."/>
        </authorList>
    </citation>
    <scope>NUCLEOTIDE SEQUENCE [LARGE SCALE GENOMIC DNA]</scope>
</reference>
<comment type="subcellular location">
    <subcellularLocation>
        <location evidence="1">Nucleus</location>
    </subcellularLocation>
</comment>
<proteinExistence type="predicted"/>
<dbReference type="Pfam" id="PF00538">
    <property type="entry name" value="Linker_histone"/>
    <property type="match status" value="1"/>
</dbReference>
<dbReference type="GO" id="GO:0000786">
    <property type="term" value="C:nucleosome"/>
    <property type="evidence" value="ECO:0007669"/>
    <property type="project" value="InterPro"/>
</dbReference>
<evidence type="ECO:0000313" key="7">
    <source>
        <dbReference type="Proteomes" id="UP000467841"/>
    </source>
</evidence>
<dbReference type="EMBL" id="CACVBM020001101">
    <property type="protein sequence ID" value="CAA7031022.1"/>
    <property type="molecule type" value="Genomic_DNA"/>
</dbReference>
<dbReference type="GO" id="GO:0005730">
    <property type="term" value="C:nucleolus"/>
    <property type="evidence" value="ECO:0007669"/>
    <property type="project" value="TreeGrafter"/>
</dbReference>
<name>A0A6D2J0Z1_9BRAS</name>
<evidence type="ECO:0000256" key="4">
    <source>
        <dbReference type="SAM" id="MobiDB-lite"/>
    </source>
</evidence>
<dbReference type="GO" id="GO:0003690">
    <property type="term" value="F:double-stranded DNA binding"/>
    <property type="evidence" value="ECO:0007669"/>
    <property type="project" value="TreeGrafter"/>
</dbReference>
<sequence>MDHHVHRNPYNVFQAPPNPYPSFNHPPYFEMISVAIAASNEPDGLSTEAISRFIERNYTGLPPDHDALLTRHLKTLKNSRIVEVKKSYKFASSLPDVGLEVPTSKILNDQHPLDLVGVSASQPQKPGGHGPTPRPKPKVNTMLMNIVCFLSVHEAIKI</sequence>
<gene>
    <name evidence="6" type="ORF">MERR_LOCUS18257</name>
</gene>
<dbReference type="GO" id="GO:0006334">
    <property type="term" value="P:nucleosome assembly"/>
    <property type="evidence" value="ECO:0007669"/>
    <property type="project" value="InterPro"/>
</dbReference>
<dbReference type="PROSITE" id="PS51504">
    <property type="entry name" value="H15"/>
    <property type="match status" value="1"/>
</dbReference>
<feature type="domain" description="H15" evidence="5">
    <location>
        <begin position="24"/>
        <end position="92"/>
    </location>
</feature>
<dbReference type="OrthoDB" id="1110759at2759"/>
<dbReference type="SMART" id="SM00526">
    <property type="entry name" value="H15"/>
    <property type="match status" value="1"/>
</dbReference>
<comment type="caution">
    <text evidence="6">The sequence shown here is derived from an EMBL/GenBank/DDBJ whole genome shotgun (WGS) entry which is preliminary data.</text>
</comment>
<dbReference type="GO" id="GO:0030261">
    <property type="term" value="P:chromosome condensation"/>
    <property type="evidence" value="ECO:0007669"/>
    <property type="project" value="TreeGrafter"/>
</dbReference>
<dbReference type="PANTHER" id="PTHR11467:SF29">
    <property type="entry name" value="OS03G0711600 PROTEIN"/>
    <property type="match status" value="1"/>
</dbReference>
<dbReference type="Proteomes" id="UP000467841">
    <property type="component" value="Unassembled WGS sequence"/>
</dbReference>
<dbReference type="AlphaFoldDB" id="A0A6D2J0Z1"/>
<evidence type="ECO:0000256" key="3">
    <source>
        <dbReference type="ARBA" id="ARBA00023242"/>
    </source>
</evidence>
<keyword evidence="7" id="KW-1185">Reference proteome</keyword>